<dbReference type="SMART" id="SM00116">
    <property type="entry name" value="CBS"/>
    <property type="match status" value="2"/>
</dbReference>
<evidence type="ECO:0000256" key="1">
    <source>
        <dbReference type="ARBA" id="ARBA00023122"/>
    </source>
</evidence>
<dbReference type="RefSeq" id="WP_111549151.1">
    <property type="nucleotide sequence ID" value="NZ_JBHLYT010000052.1"/>
</dbReference>
<dbReference type="SUPFAM" id="SSF54631">
    <property type="entry name" value="CBS-domain pair"/>
    <property type="match status" value="1"/>
</dbReference>
<dbReference type="PROSITE" id="PS51371">
    <property type="entry name" value="CBS"/>
    <property type="match status" value="2"/>
</dbReference>
<dbReference type="Pfam" id="PF00571">
    <property type="entry name" value="CBS"/>
    <property type="match status" value="2"/>
</dbReference>
<dbReference type="PANTHER" id="PTHR43080">
    <property type="entry name" value="CBS DOMAIN-CONTAINING PROTEIN CBSX3, MITOCHONDRIAL"/>
    <property type="match status" value="1"/>
</dbReference>
<dbReference type="PANTHER" id="PTHR43080:SF2">
    <property type="entry name" value="CBS DOMAIN-CONTAINING PROTEIN"/>
    <property type="match status" value="1"/>
</dbReference>
<evidence type="ECO:0000256" key="2">
    <source>
        <dbReference type="PROSITE-ProRule" id="PRU00703"/>
    </source>
</evidence>
<proteinExistence type="predicted"/>
<dbReference type="Proteomes" id="UP000248616">
    <property type="component" value="Unassembled WGS sequence"/>
</dbReference>
<accession>A0A2W7BUL0</accession>
<dbReference type="OrthoDB" id="9802114at2"/>
<dbReference type="AlphaFoldDB" id="A0A2W7BUL0"/>
<comment type="caution">
    <text evidence="4">The sequence shown here is derived from an EMBL/GenBank/DDBJ whole genome shotgun (WGS) entry which is preliminary data.</text>
</comment>
<protein>
    <submittedName>
        <fullName evidence="4">Inosine-5-monophosphate dehydrogenase</fullName>
    </submittedName>
</protein>
<dbReference type="EMBL" id="MZXV01000085">
    <property type="protein sequence ID" value="PZV33188.1"/>
    <property type="molecule type" value="Genomic_DNA"/>
</dbReference>
<name>A0A2W7BUL0_9HYPH</name>
<dbReference type="InterPro" id="IPR046342">
    <property type="entry name" value="CBS_dom_sf"/>
</dbReference>
<feature type="domain" description="CBS" evidence="3">
    <location>
        <begin position="7"/>
        <end position="64"/>
    </location>
</feature>
<keyword evidence="1 2" id="KW-0129">CBS domain</keyword>
<evidence type="ECO:0000313" key="5">
    <source>
        <dbReference type="Proteomes" id="UP000248616"/>
    </source>
</evidence>
<dbReference type="InterPro" id="IPR051257">
    <property type="entry name" value="Diverse_CBS-Domain"/>
</dbReference>
<evidence type="ECO:0000259" key="3">
    <source>
        <dbReference type="PROSITE" id="PS51371"/>
    </source>
</evidence>
<keyword evidence="5" id="KW-1185">Reference proteome</keyword>
<dbReference type="CDD" id="cd04622">
    <property type="entry name" value="CBS_pair_HRP1_like"/>
    <property type="match status" value="1"/>
</dbReference>
<evidence type="ECO:0000313" key="4">
    <source>
        <dbReference type="EMBL" id="PZV33188.1"/>
    </source>
</evidence>
<gene>
    <name evidence="4" type="ORF">B5V02_38260</name>
</gene>
<dbReference type="Gene3D" id="3.10.580.10">
    <property type="entry name" value="CBS-domain"/>
    <property type="match status" value="1"/>
</dbReference>
<organism evidence="4 5">
    <name type="scientific">Mesorhizobium kowhaii</name>
    <dbReference type="NCBI Taxonomy" id="1300272"/>
    <lineage>
        <taxon>Bacteria</taxon>
        <taxon>Pseudomonadati</taxon>
        <taxon>Pseudomonadota</taxon>
        <taxon>Alphaproteobacteria</taxon>
        <taxon>Hyphomicrobiales</taxon>
        <taxon>Phyllobacteriaceae</taxon>
        <taxon>Mesorhizobium</taxon>
    </lineage>
</organism>
<feature type="domain" description="CBS" evidence="3">
    <location>
        <begin position="73"/>
        <end position="130"/>
    </location>
</feature>
<dbReference type="InterPro" id="IPR000644">
    <property type="entry name" value="CBS_dom"/>
</dbReference>
<reference evidence="5" key="1">
    <citation type="submission" date="2017-03" db="EMBL/GenBank/DDBJ databases">
        <authorList>
            <person name="Safronova V.I."/>
            <person name="Sazanova A.L."/>
            <person name="Chirak E.R."/>
        </authorList>
    </citation>
    <scope>NUCLEOTIDE SEQUENCE [LARGE SCALE GENOMIC DNA]</scope>
    <source>
        <strain evidence="5">Ach-343</strain>
    </source>
</reference>
<sequence>MKVKDAMHKGVDWVSPETDVTELAKIMRAQDIGSIPIGENDRLIGMVTDRDIVCKGLADDGFDGRTATARDVMTTGIHCCREDDDLAKAVQHMEELKIRRLPVINKNMRMVGILSVGDVSQSAPREMVSEYVKSVSAHHH</sequence>